<dbReference type="EMBL" id="CM047584">
    <property type="protein sequence ID" value="KAI9911301.1"/>
    <property type="molecule type" value="Genomic_DNA"/>
</dbReference>
<sequence length="177" mass="18921">MVVTGFGVNLRNFTVTKGDDRLLMDVDVVLGQAMFVVNVGSSSINPASSTTKLMFADFSKLGIEADDITPAQTLTAYVSQFESGKRHAHASVNNVNLIVSAGALEHILLYLDRLDTKMTQVVSTARPPSTTIVYSESSPSPVQVAKRKVEAVTKNISMSPFSLLGVSSQMGSFTFVG</sequence>
<organism evidence="1 2">
    <name type="scientific">Peronosclerospora sorghi</name>
    <dbReference type="NCBI Taxonomy" id="230839"/>
    <lineage>
        <taxon>Eukaryota</taxon>
        <taxon>Sar</taxon>
        <taxon>Stramenopiles</taxon>
        <taxon>Oomycota</taxon>
        <taxon>Peronosporomycetes</taxon>
        <taxon>Peronosporales</taxon>
        <taxon>Peronosporaceae</taxon>
        <taxon>Peronosclerospora</taxon>
    </lineage>
</organism>
<evidence type="ECO:0000313" key="2">
    <source>
        <dbReference type="Proteomes" id="UP001163321"/>
    </source>
</evidence>
<reference evidence="1 2" key="1">
    <citation type="journal article" date="2022" name="bioRxiv">
        <title>The genome of the oomycete Peronosclerospora sorghi, a cosmopolitan pathogen of maize and sorghum, is inflated with dispersed pseudogenes.</title>
        <authorList>
            <person name="Fletcher K."/>
            <person name="Martin F."/>
            <person name="Isakeit T."/>
            <person name="Cavanaugh K."/>
            <person name="Magill C."/>
            <person name="Michelmore R."/>
        </authorList>
    </citation>
    <scope>NUCLEOTIDE SEQUENCE [LARGE SCALE GENOMIC DNA]</scope>
    <source>
        <strain evidence="1">P6</strain>
    </source>
</reference>
<comment type="caution">
    <text evidence="1">The sequence shown here is derived from an EMBL/GenBank/DDBJ whole genome shotgun (WGS) entry which is preliminary data.</text>
</comment>
<accession>A0ACC0W0Q5</accession>
<gene>
    <name evidence="1" type="ORF">PsorP6_009608</name>
</gene>
<evidence type="ECO:0000313" key="1">
    <source>
        <dbReference type="EMBL" id="KAI9911301.1"/>
    </source>
</evidence>
<dbReference type="Proteomes" id="UP001163321">
    <property type="component" value="Chromosome 5"/>
</dbReference>
<proteinExistence type="predicted"/>
<protein>
    <submittedName>
        <fullName evidence="1">Uncharacterized protein</fullName>
    </submittedName>
</protein>
<name>A0ACC0W0Q5_9STRA</name>
<keyword evidence="2" id="KW-1185">Reference proteome</keyword>